<gene>
    <name evidence="3" type="ORF">J2S39_000548</name>
</gene>
<dbReference type="PANTHER" id="PTHR43002">
    <property type="entry name" value="GLYCOGEN DEBRANCHING ENZYME"/>
    <property type="match status" value="1"/>
</dbReference>
<dbReference type="Pfam" id="PF02922">
    <property type="entry name" value="CBM_48"/>
    <property type="match status" value="1"/>
</dbReference>
<dbReference type="InterPro" id="IPR014756">
    <property type="entry name" value="Ig_E-set"/>
</dbReference>
<dbReference type="InterPro" id="IPR006047">
    <property type="entry name" value="GH13_cat_dom"/>
</dbReference>
<feature type="domain" description="Glycosyl hydrolase family 13 catalytic" evidence="2">
    <location>
        <begin position="137"/>
        <end position="516"/>
    </location>
</feature>
<reference evidence="3" key="1">
    <citation type="submission" date="2023-07" db="EMBL/GenBank/DDBJ databases">
        <title>Sequencing the genomes of 1000 actinobacteria strains.</title>
        <authorList>
            <person name="Klenk H.-P."/>
        </authorList>
    </citation>
    <scope>NUCLEOTIDE SEQUENCE</scope>
    <source>
        <strain evidence="3">DSM 107476</strain>
    </source>
</reference>
<dbReference type="InterPro" id="IPR011840">
    <property type="entry name" value="PulA_typeI"/>
</dbReference>
<dbReference type="CDD" id="cd02860">
    <property type="entry name" value="E_set_Pullulanase"/>
    <property type="match status" value="1"/>
</dbReference>
<dbReference type="NCBIfam" id="TIGR02104">
    <property type="entry name" value="pulA_typeI"/>
    <property type="match status" value="1"/>
</dbReference>
<name>A0ABU1ZXD9_9CORY</name>
<dbReference type="InterPro" id="IPR013783">
    <property type="entry name" value="Ig-like_fold"/>
</dbReference>
<dbReference type="InterPro" id="IPR004193">
    <property type="entry name" value="Glyco_hydro_13_N"/>
</dbReference>
<dbReference type="CDD" id="cd11341">
    <property type="entry name" value="AmyAc_Pullulanase_LD-like"/>
    <property type="match status" value="1"/>
</dbReference>
<dbReference type="SMART" id="SM00642">
    <property type="entry name" value="Aamy"/>
    <property type="match status" value="1"/>
</dbReference>
<organism evidence="3 4">
    <name type="scientific">Corynebacterium guangdongense</name>
    <dbReference type="NCBI Taxonomy" id="1783348"/>
    <lineage>
        <taxon>Bacteria</taxon>
        <taxon>Bacillati</taxon>
        <taxon>Actinomycetota</taxon>
        <taxon>Actinomycetes</taxon>
        <taxon>Mycobacteriales</taxon>
        <taxon>Corynebacteriaceae</taxon>
        <taxon>Corynebacterium</taxon>
    </lineage>
</organism>
<dbReference type="SUPFAM" id="SSF51445">
    <property type="entry name" value="(Trans)glycosidases"/>
    <property type="match status" value="1"/>
</dbReference>
<dbReference type="Proteomes" id="UP001180840">
    <property type="component" value="Unassembled WGS sequence"/>
</dbReference>
<dbReference type="RefSeq" id="WP_290197863.1">
    <property type="nucleotide sequence ID" value="NZ_CP047654.1"/>
</dbReference>
<comment type="caution">
    <text evidence="3">The sequence shown here is derived from an EMBL/GenBank/DDBJ whole genome shotgun (WGS) entry which is preliminary data.</text>
</comment>
<evidence type="ECO:0000259" key="2">
    <source>
        <dbReference type="SMART" id="SM00642"/>
    </source>
</evidence>
<proteinExistence type="inferred from homology"/>
<sequence>MSTFYSGDLGPSYAPGGTTLTLYAPDAAAVTLLLVEGERPMRRHEAGTWRIFLDGDRHGTHYRYLITRADGTRAESTDPWAHGVAANGVASVIVDFSRAGGPVPRMPAFGAYTDAVIYEAHVRDMTIGRDAGVVKPGTFVGLAQPGTRTPEGSPTGLDYLSGLGVTHVQFLPIYDFGSVDELGNLRMGHQYNWGYDPDHHNAVEGSYATDPADPLSRIRELKQMVTALHDRGLRVIMDVVYNHVYDVRTSPLALTAPDVYFRRTPEGEFLDATWCGSETASEHPMTRRYIVDSVAWWAEEFGLDGFRFDLMGIHDTDTLAAVRARLDDIDPSIIVIGEGWEMGNHPHGVTPANFHHADTLPGVGFFNDVFRDTVRGPVFRPTHPGAISGAQSTEVSRRLFDVLTGSRGERRFLSAAQSVNFVEVHDNHTLRDALKFARPHADEAEIARRHMLATELVMLAAGVPFLHAGQEMMRSKEGDGNSYRSSDHVNAFDYPRGLREPYATVGRHVRELIAWRRRSDWLRVHSLDEITATRHLEIAEPGRLQYLVTGPSHHRVFVNTGDQDWHAEAGEHVVELADHRIQSTPGSGRVTVAPCSVTVVTYP</sequence>
<dbReference type="Pfam" id="PF00128">
    <property type="entry name" value="Alpha-amylase"/>
    <property type="match status" value="1"/>
</dbReference>
<dbReference type="SUPFAM" id="SSF81296">
    <property type="entry name" value="E set domains"/>
    <property type="match status" value="1"/>
</dbReference>
<comment type="similarity">
    <text evidence="1">Belongs to the glycosyl hydrolase 13 family.</text>
</comment>
<evidence type="ECO:0000256" key="1">
    <source>
        <dbReference type="ARBA" id="ARBA00008061"/>
    </source>
</evidence>
<dbReference type="Gene3D" id="2.60.40.10">
    <property type="entry name" value="Immunoglobulins"/>
    <property type="match status" value="1"/>
</dbReference>
<evidence type="ECO:0000313" key="3">
    <source>
        <dbReference type="EMBL" id="MDR7328872.1"/>
    </source>
</evidence>
<protein>
    <submittedName>
        <fullName evidence="3">Type I pullulanase</fullName>
    </submittedName>
</protein>
<dbReference type="InterPro" id="IPR017853">
    <property type="entry name" value="GH"/>
</dbReference>
<dbReference type="Gene3D" id="3.20.20.80">
    <property type="entry name" value="Glycosidases"/>
    <property type="match status" value="1"/>
</dbReference>
<keyword evidence="4" id="KW-1185">Reference proteome</keyword>
<evidence type="ECO:0000313" key="4">
    <source>
        <dbReference type="Proteomes" id="UP001180840"/>
    </source>
</evidence>
<accession>A0ABU1ZXD9</accession>
<dbReference type="EMBL" id="JAVDXZ010000001">
    <property type="protein sequence ID" value="MDR7328872.1"/>
    <property type="molecule type" value="Genomic_DNA"/>
</dbReference>